<dbReference type="AlphaFoldDB" id="G8NYK2"/>
<evidence type="ECO:0000313" key="2">
    <source>
        <dbReference type="Proteomes" id="UP000007113"/>
    </source>
</evidence>
<proteinExistence type="predicted"/>
<dbReference type="CDD" id="cd03784">
    <property type="entry name" value="GT1_Gtf-like"/>
    <property type="match status" value="1"/>
</dbReference>
<dbReference type="PANTHER" id="PTHR48050">
    <property type="entry name" value="STEROL 3-BETA-GLUCOSYLTRANSFERASE"/>
    <property type="match status" value="1"/>
</dbReference>
<gene>
    <name evidence="1" type="ordered locus">AciX8_4792</name>
</gene>
<dbReference type="GO" id="GO:0008194">
    <property type="term" value="F:UDP-glycosyltransferase activity"/>
    <property type="evidence" value="ECO:0007669"/>
    <property type="project" value="InterPro"/>
</dbReference>
<dbReference type="KEGG" id="gma:AciX8_4792"/>
<dbReference type="Proteomes" id="UP000007113">
    <property type="component" value="Chromosome"/>
</dbReference>
<protein>
    <submittedName>
        <fullName evidence="1">Glycosyltransferase, MGT family</fullName>
    </submittedName>
</protein>
<dbReference type="Pfam" id="PF00201">
    <property type="entry name" value="UDPGT"/>
    <property type="match status" value="1"/>
</dbReference>
<dbReference type="HOGENOM" id="CLU_000537_7_1_0"/>
<keyword evidence="2" id="KW-1185">Reference proteome</keyword>
<name>G8NYK2_GRAMM</name>
<dbReference type="GO" id="GO:0017000">
    <property type="term" value="P:antibiotic biosynthetic process"/>
    <property type="evidence" value="ECO:0007669"/>
    <property type="project" value="UniProtKB-ARBA"/>
</dbReference>
<dbReference type="eggNOG" id="COG1819">
    <property type="taxonomic scope" value="Bacteria"/>
</dbReference>
<dbReference type="RefSeq" id="WP_014267932.1">
    <property type="nucleotide sequence ID" value="NC_016631.1"/>
</dbReference>
<dbReference type="GO" id="GO:0016758">
    <property type="term" value="F:hexosyltransferase activity"/>
    <property type="evidence" value="ECO:0007669"/>
    <property type="project" value="UniProtKB-ARBA"/>
</dbReference>
<dbReference type="STRING" id="682795.AciX8_4792"/>
<sequence>MRIAFLGVRVPGHLYPMTTLARKLKARGHDVVFISVLDTEPFVIAANLPYVPFCEQDFPLGSVRKTIDQLSKLQGHAALEFALRSVAKSLSSSFKNLPQTLREAEVDALVLDQADYGLGLVPMHLGMPYAHVSNALHIDFSAVTPVCTVDWQHETTSEALARNQAGLKAFMQIYEPATSIAHNYAKQVGLDVDWSDPFVSLSKLAWITQAPKEFDFKSSHWPAQFHYAGPLHDGLGRIESNFPWDRLTGEPLIYASMGTLQNGLESVFSAIAEAVGTKPGMQLVLSIGESLDPGKINSLPVNCIVVKNAPQIELLKRAALCITHAGLNTALESLAQGVPMVAIPVSTDQPGVAARIAYTKTGSYVPLQELTAPKLSTLIDEVLTNPEYRQNANKMREAIAKTNGLEVAADILEQAFNLPR</sequence>
<dbReference type="PANTHER" id="PTHR48050:SF13">
    <property type="entry name" value="STEROL 3-BETA-GLUCOSYLTRANSFERASE UGT80A2"/>
    <property type="match status" value="1"/>
</dbReference>
<dbReference type="Gene3D" id="3.40.50.2000">
    <property type="entry name" value="Glycogen Phosphorylase B"/>
    <property type="match status" value="2"/>
</dbReference>
<accession>G8NYK2</accession>
<organism evidence="1 2">
    <name type="scientific">Granulicella mallensis (strain ATCC BAA-1857 / DSM 23137 / MP5ACTX8)</name>
    <dbReference type="NCBI Taxonomy" id="682795"/>
    <lineage>
        <taxon>Bacteria</taxon>
        <taxon>Pseudomonadati</taxon>
        <taxon>Acidobacteriota</taxon>
        <taxon>Terriglobia</taxon>
        <taxon>Terriglobales</taxon>
        <taxon>Acidobacteriaceae</taxon>
        <taxon>Granulicella</taxon>
    </lineage>
</organism>
<dbReference type="EMBL" id="CP003130">
    <property type="protein sequence ID" value="AEU39061.1"/>
    <property type="molecule type" value="Genomic_DNA"/>
</dbReference>
<dbReference type="InterPro" id="IPR050426">
    <property type="entry name" value="Glycosyltransferase_28"/>
</dbReference>
<dbReference type="SUPFAM" id="SSF53756">
    <property type="entry name" value="UDP-Glycosyltransferase/glycogen phosphorylase"/>
    <property type="match status" value="1"/>
</dbReference>
<reference evidence="1 2" key="1">
    <citation type="submission" date="2011-11" db="EMBL/GenBank/DDBJ databases">
        <title>Complete sequence of Granulicella mallensis MP5ACTX8.</title>
        <authorList>
            <consortium name="US DOE Joint Genome Institute"/>
            <person name="Lucas S."/>
            <person name="Copeland A."/>
            <person name="Lapidus A."/>
            <person name="Cheng J.-F."/>
            <person name="Goodwin L."/>
            <person name="Pitluck S."/>
            <person name="Peters L."/>
            <person name="Lu M."/>
            <person name="Detter J.C."/>
            <person name="Han C."/>
            <person name="Tapia R."/>
            <person name="Land M."/>
            <person name="Hauser L."/>
            <person name="Kyrpides N."/>
            <person name="Ivanova N."/>
            <person name="Mikhailova N."/>
            <person name="Pagani I."/>
            <person name="Rawat S."/>
            <person name="Mannisto M."/>
            <person name="Haggblom M."/>
            <person name="Woyke T."/>
        </authorList>
    </citation>
    <scope>NUCLEOTIDE SEQUENCE [LARGE SCALE GENOMIC DNA]</scope>
    <source>
        <strain evidence="2">ATCC BAA-1857 / DSM 23137 / MP5ACTX8</strain>
    </source>
</reference>
<keyword evidence="1" id="KW-0808">Transferase</keyword>
<dbReference type="FunFam" id="3.40.50.2000:FF:000072">
    <property type="entry name" value="Glycosyl transferase"/>
    <property type="match status" value="1"/>
</dbReference>
<dbReference type="InterPro" id="IPR002213">
    <property type="entry name" value="UDP_glucos_trans"/>
</dbReference>
<evidence type="ECO:0000313" key="1">
    <source>
        <dbReference type="EMBL" id="AEU39061.1"/>
    </source>
</evidence>
<dbReference type="OrthoDB" id="107712at2"/>